<organism evidence="1 2">
    <name type="scientific">Rhizobium setariae</name>
    <dbReference type="NCBI Taxonomy" id="2801340"/>
    <lineage>
        <taxon>Bacteria</taxon>
        <taxon>Pseudomonadati</taxon>
        <taxon>Pseudomonadota</taxon>
        <taxon>Alphaproteobacteria</taxon>
        <taxon>Hyphomicrobiales</taxon>
        <taxon>Rhizobiaceae</taxon>
        <taxon>Rhizobium/Agrobacterium group</taxon>
        <taxon>Rhizobium</taxon>
    </lineage>
</organism>
<reference evidence="1" key="1">
    <citation type="submission" date="2021-01" db="EMBL/GenBank/DDBJ databases">
        <title>Rhizobium sp. strain KVB221 16S ribosomal RNA gene Genome sequencing and assembly.</title>
        <authorList>
            <person name="Kang M."/>
        </authorList>
    </citation>
    <scope>NUCLEOTIDE SEQUENCE</scope>
    <source>
        <strain evidence="1">KVB221</strain>
    </source>
</reference>
<gene>
    <name evidence="1" type="ORF">JJB09_24030</name>
</gene>
<proteinExistence type="predicted"/>
<dbReference type="EMBL" id="JAEQNC010000018">
    <property type="protein sequence ID" value="MBL0375087.1"/>
    <property type="molecule type" value="Genomic_DNA"/>
</dbReference>
<name>A0A936YWI5_9HYPH</name>
<dbReference type="AlphaFoldDB" id="A0A936YWI5"/>
<evidence type="ECO:0000313" key="2">
    <source>
        <dbReference type="Proteomes" id="UP000633219"/>
    </source>
</evidence>
<accession>A0A936YWI5</accession>
<evidence type="ECO:0000313" key="1">
    <source>
        <dbReference type="EMBL" id="MBL0375087.1"/>
    </source>
</evidence>
<keyword evidence="2" id="KW-1185">Reference proteome</keyword>
<sequence>MFDPRLPYPASVVAGKNRLSADDVLLLRRHMFPMGLLTTGDAELLWTIHCASVERSCEWEAWFVEQMAEFVVVRCHPQYALDDHNAGWLLGNFASDDAISDSVALEVCLHAMELAADVPDMLSALILDQLRLVFAGGKGAYAKGRAAKRAGIASCDIDFIYRILRGSVHKGKMLLSQREIAVLDAIDVLVQNEINHPAWADLMRSIAARDSNGHASPVPWLQMLLREMQDMDAA</sequence>
<dbReference type="RefSeq" id="WP_201663633.1">
    <property type="nucleotide sequence ID" value="NZ_JAEQNC010000018.1"/>
</dbReference>
<comment type="caution">
    <text evidence="1">The sequence shown here is derived from an EMBL/GenBank/DDBJ whole genome shotgun (WGS) entry which is preliminary data.</text>
</comment>
<protein>
    <submittedName>
        <fullName evidence="1">Uncharacterized protein</fullName>
    </submittedName>
</protein>
<dbReference type="Proteomes" id="UP000633219">
    <property type="component" value="Unassembled WGS sequence"/>
</dbReference>